<keyword evidence="2" id="KW-1185">Reference proteome</keyword>
<protein>
    <submittedName>
        <fullName evidence="1">Uncharacterized protein</fullName>
    </submittedName>
</protein>
<proteinExistence type="predicted"/>
<name>A0ACB9LJV9_9MYRT</name>
<comment type="caution">
    <text evidence="1">The sequence shown here is derived from an EMBL/GenBank/DDBJ whole genome shotgun (WGS) entry which is preliminary data.</text>
</comment>
<sequence>MEDANQKLPKSLLRVQRRLSNISSGPPLPFLFRVLSPLRSAHGFVNRSVSAWNLFGNLVAISDSRDTNRFIWLRSLWNLPIVPHASQQLLAAKSCCKEEMTGHNPEIKLTSS</sequence>
<evidence type="ECO:0000313" key="2">
    <source>
        <dbReference type="Proteomes" id="UP001057402"/>
    </source>
</evidence>
<gene>
    <name evidence="1" type="ORF">MLD38_036652</name>
</gene>
<dbReference type="Proteomes" id="UP001057402">
    <property type="component" value="Chromosome 11"/>
</dbReference>
<evidence type="ECO:0000313" key="1">
    <source>
        <dbReference type="EMBL" id="KAI4311785.1"/>
    </source>
</evidence>
<dbReference type="EMBL" id="CM042890">
    <property type="protein sequence ID" value="KAI4311785.1"/>
    <property type="molecule type" value="Genomic_DNA"/>
</dbReference>
<accession>A0ACB9LJV9</accession>
<reference evidence="2" key="1">
    <citation type="journal article" date="2023" name="Front. Plant Sci.">
        <title>Chromosomal-level genome assembly of Melastoma candidum provides insights into trichome evolution.</title>
        <authorList>
            <person name="Zhong Y."/>
            <person name="Wu W."/>
            <person name="Sun C."/>
            <person name="Zou P."/>
            <person name="Liu Y."/>
            <person name="Dai S."/>
            <person name="Zhou R."/>
        </authorList>
    </citation>
    <scope>NUCLEOTIDE SEQUENCE [LARGE SCALE GENOMIC DNA]</scope>
</reference>
<organism evidence="1 2">
    <name type="scientific">Melastoma candidum</name>
    <dbReference type="NCBI Taxonomy" id="119954"/>
    <lineage>
        <taxon>Eukaryota</taxon>
        <taxon>Viridiplantae</taxon>
        <taxon>Streptophyta</taxon>
        <taxon>Embryophyta</taxon>
        <taxon>Tracheophyta</taxon>
        <taxon>Spermatophyta</taxon>
        <taxon>Magnoliopsida</taxon>
        <taxon>eudicotyledons</taxon>
        <taxon>Gunneridae</taxon>
        <taxon>Pentapetalae</taxon>
        <taxon>rosids</taxon>
        <taxon>malvids</taxon>
        <taxon>Myrtales</taxon>
        <taxon>Melastomataceae</taxon>
        <taxon>Melastomatoideae</taxon>
        <taxon>Melastomateae</taxon>
        <taxon>Melastoma</taxon>
    </lineage>
</organism>